<dbReference type="PRINTS" id="PR01452">
    <property type="entry name" value="LNOTCHREPEAT"/>
</dbReference>
<dbReference type="EMBL" id="BLLK01000069">
    <property type="protein sequence ID" value="GFH59615.1"/>
    <property type="molecule type" value="Genomic_DNA"/>
</dbReference>
<organism evidence="5 6">
    <name type="scientific">Chaetoceros tenuissimus</name>
    <dbReference type="NCBI Taxonomy" id="426638"/>
    <lineage>
        <taxon>Eukaryota</taxon>
        <taxon>Sar</taxon>
        <taxon>Stramenopiles</taxon>
        <taxon>Ochrophyta</taxon>
        <taxon>Bacillariophyta</taxon>
        <taxon>Coscinodiscophyceae</taxon>
        <taxon>Chaetocerotophycidae</taxon>
        <taxon>Chaetocerotales</taxon>
        <taxon>Chaetocerotaceae</taxon>
        <taxon>Chaetoceros</taxon>
    </lineage>
</organism>
<keyword evidence="6" id="KW-1185">Reference proteome</keyword>
<evidence type="ECO:0000259" key="4">
    <source>
        <dbReference type="Pfam" id="PF00066"/>
    </source>
</evidence>
<dbReference type="Proteomes" id="UP001054902">
    <property type="component" value="Unassembled WGS sequence"/>
</dbReference>
<evidence type="ECO:0000256" key="1">
    <source>
        <dbReference type="ARBA" id="ARBA00022737"/>
    </source>
</evidence>
<dbReference type="Pfam" id="PF00066">
    <property type="entry name" value="Notch"/>
    <property type="match status" value="1"/>
</dbReference>
<gene>
    <name evidence="5" type="ORF">CTEN210_16091</name>
</gene>
<keyword evidence="3" id="KW-0325">Glycoprotein</keyword>
<proteinExistence type="predicted"/>
<evidence type="ECO:0000313" key="6">
    <source>
        <dbReference type="Proteomes" id="UP001054902"/>
    </source>
</evidence>
<accession>A0AAD3HDI0</accession>
<protein>
    <recommendedName>
        <fullName evidence="4">LNR domain-containing protein</fullName>
    </recommendedName>
</protein>
<evidence type="ECO:0000256" key="2">
    <source>
        <dbReference type="ARBA" id="ARBA00023157"/>
    </source>
</evidence>
<name>A0AAD3HDI0_9STRA</name>
<evidence type="ECO:0000256" key="3">
    <source>
        <dbReference type="ARBA" id="ARBA00023180"/>
    </source>
</evidence>
<evidence type="ECO:0000313" key="5">
    <source>
        <dbReference type="EMBL" id="GFH59615.1"/>
    </source>
</evidence>
<comment type="caution">
    <text evidence="5">The sequence shown here is derived from an EMBL/GenBank/DDBJ whole genome shotgun (WGS) entry which is preliminary data.</text>
</comment>
<dbReference type="InterPro" id="IPR000800">
    <property type="entry name" value="Notch_dom"/>
</dbReference>
<sequence>MKELLAERSHSLSSSSSFIFRCNGGVYNTEECGFDGGDCIDFNTNYPNCTVDYPYRIGDGECWGGAYNTEECGFDGGDCIDFNTNYPNCTVDYPSSIGDGWCDEGAYNTEECGWDGGDCD</sequence>
<dbReference type="AlphaFoldDB" id="A0AAD3HDI0"/>
<feature type="domain" description="LNR" evidence="4">
    <location>
        <begin position="88"/>
        <end position="120"/>
    </location>
</feature>
<reference evidence="5 6" key="1">
    <citation type="journal article" date="2021" name="Sci. Rep.">
        <title>The genome of the diatom Chaetoceros tenuissimus carries an ancient integrated fragment of an extant virus.</title>
        <authorList>
            <person name="Hongo Y."/>
            <person name="Kimura K."/>
            <person name="Takaki Y."/>
            <person name="Yoshida Y."/>
            <person name="Baba S."/>
            <person name="Kobayashi G."/>
            <person name="Nagasaki K."/>
            <person name="Hano T."/>
            <person name="Tomaru Y."/>
        </authorList>
    </citation>
    <scope>NUCLEOTIDE SEQUENCE [LARGE SCALE GENOMIC DNA]</scope>
    <source>
        <strain evidence="5 6">NIES-3715</strain>
    </source>
</reference>
<dbReference type="Gene3D" id="3.30.300.320">
    <property type="match status" value="1"/>
</dbReference>
<keyword evidence="2" id="KW-1015">Disulfide bond</keyword>
<keyword evidence="1" id="KW-0677">Repeat</keyword>